<dbReference type="RefSeq" id="WP_129227029.1">
    <property type="nucleotide sequence ID" value="NZ_SDOZ01000004.1"/>
</dbReference>
<dbReference type="OrthoDB" id="6194521at2"/>
<dbReference type="EMBL" id="SDOZ01000004">
    <property type="protein sequence ID" value="RXZ58075.1"/>
    <property type="molecule type" value="Genomic_DNA"/>
</dbReference>
<comment type="caution">
    <text evidence="1">The sequence shown here is derived from an EMBL/GenBank/DDBJ whole genome shotgun (WGS) entry which is preliminary data.</text>
</comment>
<evidence type="ECO:0000313" key="1">
    <source>
        <dbReference type="EMBL" id="RXZ58075.1"/>
    </source>
</evidence>
<dbReference type="AlphaFoldDB" id="A0A4Q2K9X0"/>
<name>A0A4Q2K9X0_9FIRM</name>
<organism evidence="1 2">
    <name type="scientific">Candidatus Borkfalkia ceftriaxoniphila</name>
    <dbReference type="NCBI Taxonomy" id="2508949"/>
    <lineage>
        <taxon>Bacteria</taxon>
        <taxon>Bacillati</taxon>
        <taxon>Bacillota</taxon>
        <taxon>Clostridia</taxon>
        <taxon>Christensenellales</taxon>
        <taxon>Christensenellaceae</taxon>
        <taxon>Candidatus Borkfalkia</taxon>
    </lineage>
</organism>
<sequence length="168" mass="19239">MIDFEALKRFIEAKRTPPRKVLRAAFKIDAECEPRALCGAAETDENALRERIGKRGKTFSEMLFYWIDARGEKDSDVYKRAGVDRKLFSKIRSDANYTPKKRTAILFAFALSLNEDQARDLLARAGYSLSDADTTDIIVQYFLQTDNHDLSELDEALVRFGEQPVYSE</sequence>
<gene>
    <name evidence="1" type="ORF">ESZ91_10490</name>
</gene>
<dbReference type="Proteomes" id="UP000291269">
    <property type="component" value="Unassembled WGS sequence"/>
</dbReference>
<evidence type="ECO:0000313" key="2">
    <source>
        <dbReference type="Proteomes" id="UP000291269"/>
    </source>
</evidence>
<reference evidence="1 2" key="1">
    <citation type="journal article" date="2019" name="Gut">
        <title>Antibiotics-induced monodominance of a novel gut bacterial order.</title>
        <authorList>
            <person name="Hildebrand F."/>
            <person name="Moitinho-Silva L."/>
            <person name="Blasche S."/>
            <person name="Jahn M.T."/>
            <person name="Gossmann T.I."/>
            <person name="Heuerta-Cepas J."/>
            <person name="Hercog R."/>
            <person name="Luetge M."/>
            <person name="Bahram M."/>
            <person name="Pryszlak A."/>
            <person name="Alves R.J."/>
            <person name="Waszak S.M."/>
            <person name="Zhu A."/>
            <person name="Ye L."/>
            <person name="Costea P.I."/>
            <person name="Aalvink S."/>
            <person name="Belzer C."/>
            <person name="Forslund S.K."/>
            <person name="Sunagawa S."/>
            <person name="Hentschel U."/>
            <person name="Merten C."/>
            <person name="Patil K.R."/>
            <person name="Benes V."/>
            <person name="Bork P."/>
        </authorList>
    </citation>
    <scope>NUCLEOTIDE SEQUENCE [LARGE SCALE GENOMIC DNA]</scope>
    <source>
        <strain evidence="1 2">HDS1380</strain>
    </source>
</reference>
<keyword evidence="2" id="KW-1185">Reference proteome</keyword>
<protein>
    <submittedName>
        <fullName evidence="1">Uncharacterized protein</fullName>
    </submittedName>
</protein>
<proteinExistence type="predicted"/>
<accession>A0A4Q2K9X0</accession>